<dbReference type="OrthoDB" id="1918432at2759"/>
<evidence type="ECO:0000313" key="2">
    <source>
        <dbReference type="EMBL" id="PBK82135.1"/>
    </source>
</evidence>
<dbReference type="AlphaFoldDB" id="A0A2H3CGG7"/>
<gene>
    <name evidence="2" type="ORF">ARMGADRAFT_1090680</name>
</gene>
<proteinExistence type="predicted"/>
<dbReference type="STRING" id="47427.A0A2H3CGG7"/>
<accession>A0A2H3CGG7</accession>
<feature type="region of interest" description="Disordered" evidence="1">
    <location>
        <begin position="25"/>
        <end position="56"/>
    </location>
</feature>
<dbReference type="EMBL" id="KZ293721">
    <property type="protein sequence ID" value="PBK82135.1"/>
    <property type="molecule type" value="Genomic_DNA"/>
</dbReference>
<dbReference type="InParanoid" id="A0A2H3CGG7"/>
<keyword evidence="3" id="KW-1185">Reference proteome</keyword>
<dbReference type="InterPro" id="IPR023696">
    <property type="entry name" value="Ureohydrolase_dom_sf"/>
</dbReference>
<dbReference type="SUPFAM" id="SSF52768">
    <property type="entry name" value="Arginase/deacetylase"/>
    <property type="match status" value="1"/>
</dbReference>
<dbReference type="InterPro" id="IPR037138">
    <property type="entry name" value="His_deacetylse_dom_sf"/>
</dbReference>
<protein>
    <submittedName>
        <fullName evidence="2">Uncharacterized protein</fullName>
    </submittedName>
</protein>
<name>A0A2H3CGG7_ARMGA</name>
<dbReference type="Gene3D" id="3.40.800.20">
    <property type="entry name" value="Histone deacetylase domain"/>
    <property type="match status" value="1"/>
</dbReference>
<dbReference type="Proteomes" id="UP000217790">
    <property type="component" value="Unassembled WGS sequence"/>
</dbReference>
<evidence type="ECO:0000256" key="1">
    <source>
        <dbReference type="SAM" id="MobiDB-lite"/>
    </source>
</evidence>
<sequence length="86" mass="9559">MEDIHVKDGFSKQVRINDLRELNSAPSVGMHDTPKGAYLGFRKESDTQERTPSSLKGTRKVLAAGLHRAKKREASGFCYINDIVLA</sequence>
<reference evidence="3" key="1">
    <citation type="journal article" date="2017" name="Nat. Ecol. Evol.">
        <title>Genome expansion and lineage-specific genetic innovations in the forest pathogenic fungi Armillaria.</title>
        <authorList>
            <person name="Sipos G."/>
            <person name="Prasanna A.N."/>
            <person name="Walter M.C."/>
            <person name="O'Connor E."/>
            <person name="Balint B."/>
            <person name="Krizsan K."/>
            <person name="Kiss B."/>
            <person name="Hess J."/>
            <person name="Varga T."/>
            <person name="Slot J."/>
            <person name="Riley R."/>
            <person name="Boka B."/>
            <person name="Rigling D."/>
            <person name="Barry K."/>
            <person name="Lee J."/>
            <person name="Mihaltcheva S."/>
            <person name="LaButti K."/>
            <person name="Lipzen A."/>
            <person name="Waldron R."/>
            <person name="Moloney N.M."/>
            <person name="Sperisen C."/>
            <person name="Kredics L."/>
            <person name="Vagvoelgyi C."/>
            <person name="Patrignani A."/>
            <person name="Fitzpatrick D."/>
            <person name="Nagy I."/>
            <person name="Doyle S."/>
            <person name="Anderson J.B."/>
            <person name="Grigoriev I.V."/>
            <person name="Gueldener U."/>
            <person name="Muensterkoetter M."/>
            <person name="Nagy L.G."/>
        </authorList>
    </citation>
    <scope>NUCLEOTIDE SEQUENCE [LARGE SCALE GENOMIC DNA]</scope>
    <source>
        <strain evidence="3">Ar21-2</strain>
    </source>
</reference>
<organism evidence="2 3">
    <name type="scientific">Armillaria gallica</name>
    <name type="common">Bulbous honey fungus</name>
    <name type="synonym">Armillaria bulbosa</name>
    <dbReference type="NCBI Taxonomy" id="47427"/>
    <lineage>
        <taxon>Eukaryota</taxon>
        <taxon>Fungi</taxon>
        <taxon>Dikarya</taxon>
        <taxon>Basidiomycota</taxon>
        <taxon>Agaricomycotina</taxon>
        <taxon>Agaricomycetes</taxon>
        <taxon>Agaricomycetidae</taxon>
        <taxon>Agaricales</taxon>
        <taxon>Marasmiineae</taxon>
        <taxon>Physalacriaceae</taxon>
        <taxon>Armillaria</taxon>
    </lineage>
</organism>
<evidence type="ECO:0000313" key="3">
    <source>
        <dbReference type="Proteomes" id="UP000217790"/>
    </source>
</evidence>